<dbReference type="InterPro" id="IPR054728">
    <property type="entry name" value="RsmB-like_ferredoxin"/>
</dbReference>
<evidence type="ECO:0000256" key="7">
    <source>
        <dbReference type="ARBA" id="ARBA00022603"/>
    </source>
</evidence>
<dbReference type="PANTHER" id="PTHR22807">
    <property type="entry name" value="NOP2 YEAST -RELATED NOL1/NOP2/FMU SUN DOMAIN-CONTAINING"/>
    <property type="match status" value="1"/>
</dbReference>
<evidence type="ECO:0000256" key="12">
    <source>
        <dbReference type="ARBA" id="ARBA00031088"/>
    </source>
</evidence>
<dbReference type="InterPro" id="IPR018314">
    <property type="entry name" value="RsmB/NOL1/NOP2-like_CS"/>
</dbReference>
<dbReference type="NCBIfam" id="NF011494">
    <property type="entry name" value="PRK14902.1"/>
    <property type="match status" value="1"/>
</dbReference>
<gene>
    <name evidence="16" type="primary">rsmB</name>
    <name evidence="16" type="ORF">FLK61_32845</name>
</gene>
<evidence type="ECO:0000313" key="16">
    <source>
        <dbReference type="EMBL" id="QKS71484.1"/>
    </source>
</evidence>
<dbReference type="GO" id="GO:0005737">
    <property type="term" value="C:cytoplasm"/>
    <property type="evidence" value="ECO:0007669"/>
    <property type="project" value="UniProtKB-SubCell"/>
</dbReference>
<keyword evidence="5" id="KW-0963">Cytoplasm</keyword>
<dbReference type="InterPro" id="IPR006027">
    <property type="entry name" value="NusB_RsmB_TIM44"/>
</dbReference>
<evidence type="ECO:0000256" key="5">
    <source>
        <dbReference type="ARBA" id="ARBA00022490"/>
    </source>
</evidence>
<evidence type="ECO:0000259" key="15">
    <source>
        <dbReference type="PROSITE" id="PS51686"/>
    </source>
</evidence>
<dbReference type="InterPro" id="IPR029063">
    <property type="entry name" value="SAM-dependent_MTases_sf"/>
</dbReference>
<evidence type="ECO:0000256" key="13">
    <source>
        <dbReference type="ARBA" id="ARBA00047283"/>
    </source>
</evidence>
<sequence>MKKQEATVREVALDTLLKIEQQQAYSNLLLNDMIKSSKLAKVDVPLLTEIVYGTIQRQASLDFVLKHFSKKPLDKLQDWVLVLLRLSVYQLLHLDRVPDHAILNEAVTIANKRGHKGISGMVNGILRNVLRQGAPSFDSIKEPIERLAVKGSHPQWFVNRLVDQYGFDEAEKIVFANLEHPVSSIRVNEFKSDKDTIKEMLLEEGVEVEESPFMPHALRVTRGAVQHTDAFKEGYVSIQDEGSMLVALALDPKPGERILDACAAPGGKSMHIAELMQNEGQLISGDIHKHKVELLEAQQKRLGLSIIEGVAQDARKLDEASEPFDRVLVDAPCSGLGVLQRKPDIKWKKKESDISRLQEIQADILDAVWKTLKPGGRLIYSTCTIDKNENDHQITSFLSKHSDASRDTSLTAVLPKAYHSAIGEDGSMVQLLPGQFGTDGFFITSIKKAETIEEVAE</sequence>
<dbReference type="SUPFAM" id="SSF48013">
    <property type="entry name" value="NusB-like"/>
    <property type="match status" value="1"/>
</dbReference>
<dbReference type="Pfam" id="PF01029">
    <property type="entry name" value="NusB"/>
    <property type="match status" value="1"/>
</dbReference>
<dbReference type="InterPro" id="IPR049560">
    <property type="entry name" value="MeTrfase_RsmB-F_NOP2_cat"/>
</dbReference>
<dbReference type="NCBIfam" id="TIGR00563">
    <property type="entry name" value="rsmB"/>
    <property type="match status" value="1"/>
</dbReference>
<dbReference type="EMBL" id="CP041372">
    <property type="protein sequence ID" value="QKS71484.1"/>
    <property type="molecule type" value="Genomic_DNA"/>
</dbReference>
<dbReference type="FunFam" id="1.10.940.10:FF:000006">
    <property type="entry name" value="16S rRNA (Cytosine(967)-C(5))-methyltransferase RsmB"/>
    <property type="match status" value="1"/>
</dbReference>
<keyword evidence="6" id="KW-0698">rRNA processing</keyword>
<keyword evidence="9 14" id="KW-0949">S-adenosyl-L-methionine</keyword>
<dbReference type="SUPFAM" id="SSF53335">
    <property type="entry name" value="S-adenosyl-L-methionine-dependent methyltransferases"/>
    <property type="match status" value="1"/>
</dbReference>
<dbReference type="GO" id="GO:0006355">
    <property type="term" value="P:regulation of DNA-templated transcription"/>
    <property type="evidence" value="ECO:0007669"/>
    <property type="project" value="InterPro"/>
</dbReference>
<feature type="binding site" evidence="14">
    <location>
        <position position="313"/>
    </location>
    <ligand>
        <name>S-adenosyl-L-methionine</name>
        <dbReference type="ChEBI" id="CHEBI:59789"/>
    </ligand>
</feature>
<dbReference type="FunFam" id="3.30.70.1170:FF:000003">
    <property type="entry name" value="16S rRNA (Cytosine(967)-C(5))-methyltransferase RsmB"/>
    <property type="match status" value="1"/>
</dbReference>
<feature type="binding site" evidence="14">
    <location>
        <begin position="262"/>
        <end position="268"/>
    </location>
    <ligand>
        <name>S-adenosyl-L-methionine</name>
        <dbReference type="ChEBI" id="CHEBI:59789"/>
    </ligand>
</feature>
<evidence type="ECO:0000256" key="2">
    <source>
        <dbReference type="ARBA" id="ARBA00004496"/>
    </source>
</evidence>
<dbReference type="Proteomes" id="UP000318138">
    <property type="component" value="Chromosome"/>
</dbReference>
<dbReference type="FunFam" id="3.40.50.150:FF:000257">
    <property type="entry name" value="16S rRNA methyltransferase"/>
    <property type="match status" value="1"/>
</dbReference>
<dbReference type="PRINTS" id="PR02008">
    <property type="entry name" value="RCMTFAMILY"/>
</dbReference>
<feature type="binding site" evidence="14">
    <location>
        <position position="330"/>
    </location>
    <ligand>
        <name>S-adenosyl-L-methionine</name>
        <dbReference type="ChEBI" id="CHEBI:59789"/>
    </ligand>
</feature>
<dbReference type="CDD" id="cd02440">
    <property type="entry name" value="AdoMet_MTases"/>
    <property type="match status" value="1"/>
</dbReference>
<dbReference type="PROSITE" id="PS51686">
    <property type="entry name" value="SAM_MT_RSMB_NOP"/>
    <property type="match status" value="1"/>
</dbReference>
<dbReference type="RefSeq" id="WP_176009519.1">
    <property type="nucleotide sequence ID" value="NZ_CP041372.2"/>
</dbReference>
<keyword evidence="7 14" id="KW-0489">Methyltransferase</keyword>
<feature type="active site" description="Nucleophile" evidence="14">
    <location>
        <position position="383"/>
    </location>
</feature>
<keyword evidence="17" id="KW-1185">Reference proteome</keyword>
<dbReference type="GO" id="GO:0008649">
    <property type="term" value="F:rRNA methyltransferase activity"/>
    <property type="evidence" value="ECO:0007669"/>
    <property type="project" value="InterPro"/>
</dbReference>
<evidence type="ECO:0000256" key="3">
    <source>
        <dbReference type="ARBA" id="ARBA00007494"/>
    </source>
</evidence>
<dbReference type="InterPro" id="IPR035926">
    <property type="entry name" value="NusB-like_sf"/>
</dbReference>
<protein>
    <recommendedName>
        <fullName evidence="4">16S rRNA (cytosine(967)-C(5))-methyltransferase</fullName>
        <ecNumber evidence="4">2.1.1.176</ecNumber>
    </recommendedName>
    <alternativeName>
        <fullName evidence="11">16S rRNA m5C967 methyltransferase</fullName>
    </alternativeName>
    <alternativeName>
        <fullName evidence="12">rRNA (cytosine-C(5)-)-methyltransferase RsmB</fullName>
    </alternativeName>
</protein>
<evidence type="ECO:0000256" key="6">
    <source>
        <dbReference type="ARBA" id="ARBA00022552"/>
    </source>
</evidence>
<keyword evidence="10 14" id="KW-0694">RNA-binding</keyword>
<reference evidence="17" key="1">
    <citation type="submission" date="2019-07" db="EMBL/GenBank/DDBJ databases">
        <title>Bacillus alkalisoli sp. nov. isolated from saline soil.</title>
        <authorList>
            <person name="Sun J.-Q."/>
            <person name="Xu L."/>
        </authorList>
    </citation>
    <scope>NUCLEOTIDE SEQUENCE [LARGE SCALE GENOMIC DNA]</scope>
    <source>
        <strain evidence="17">M4U3P1</strain>
    </source>
</reference>
<evidence type="ECO:0000256" key="1">
    <source>
        <dbReference type="ARBA" id="ARBA00002724"/>
    </source>
</evidence>
<evidence type="ECO:0000313" key="17">
    <source>
        <dbReference type="Proteomes" id="UP000318138"/>
    </source>
</evidence>
<evidence type="ECO:0000256" key="14">
    <source>
        <dbReference type="PROSITE-ProRule" id="PRU01023"/>
    </source>
</evidence>
<evidence type="ECO:0000256" key="4">
    <source>
        <dbReference type="ARBA" id="ARBA00012140"/>
    </source>
</evidence>
<dbReference type="EC" id="2.1.1.176" evidence="4"/>
<dbReference type="InterPro" id="IPR001678">
    <property type="entry name" value="MeTrfase_RsmB-F_NOP2_dom"/>
</dbReference>
<dbReference type="PROSITE" id="PS01153">
    <property type="entry name" value="NOL1_NOP2_SUN"/>
    <property type="match status" value="1"/>
</dbReference>
<dbReference type="GO" id="GO:0003723">
    <property type="term" value="F:RNA binding"/>
    <property type="evidence" value="ECO:0007669"/>
    <property type="project" value="UniProtKB-UniRule"/>
</dbReference>
<dbReference type="InterPro" id="IPR004573">
    <property type="entry name" value="rRNA_ssu_MeTfrase_B"/>
</dbReference>
<name>A0A859FFU2_9BACI</name>
<evidence type="ECO:0000256" key="9">
    <source>
        <dbReference type="ARBA" id="ARBA00022691"/>
    </source>
</evidence>
<dbReference type="Pfam" id="PF01189">
    <property type="entry name" value="Methyltr_RsmB-F"/>
    <property type="match status" value="1"/>
</dbReference>
<dbReference type="AlphaFoldDB" id="A0A859FFU2"/>
<evidence type="ECO:0000256" key="11">
    <source>
        <dbReference type="ARBA" id="ARBA00030399"/>
    </source>
</evidence>
<comment type="function">
    <text evidence="1">Specifically methylates the cytosine at position 967 (m5C967) of 16S rRNA.</text>
</comment>
<comment type="subcellular location">
    <subcellularLocation>
        <location evidence="2">Cytoplasm</location>
    </subcellularLocation>
</comment>
<dbReference type="KEGG" id="psua:FLK61_32845"/>
<accession>A0A859FFU2</accession>
<keyword evidence="8 14" id="KW-0808">Transferase</keyword>
<feature type="binding site" evidence="14">
    <location>
        <position position="286"/>
    </location>
    <ligand>
        <name>S-adenosyl-L-methionine</name>
        <dbReference type="ChEBI" id="CHEBI:59789"/>
    </ligand>
</feature>
<evidence type="ECO:0000256" key="8">
    <source>
        <dbReference type="ARBA" id="ARBA00022679"/>
    </source>
</evidence>
<comment type="catalytic activity">
    <reaction evidence="13">
        <text>cytidine(967) in 16S rRNA + S-adenosyl-L-methionine = 5-methylcytidine(967) in 16S rRNA + S-adenosyl-L-homocysteine + H(+)</text>
        <dbReference type="Rhea" id="RHEA:42748"/>
        <dbReference type="Rhea" id="RHEA-COMP:10219"/>
        <dbReference type="Rhea" id="RHEA-COMP:10220"/>
        <dbReference type="ChEBI" id="CHEBI:15378"/>
        <dbReference type="ChEBI" id="CHEBI:57856"/>
        <dbReference type="ChEBI" id="CHEBI:59789"/>
        <dbReference type="ChEBI" id="CHEBI:74483"/>
        <dbReference type="ChEBI" id="CHEBI:82748"/>
        <dbReference type="EC" id="2.1.1.176"/>
    </reaction>
</comment>
<feature type="domain" description="SAM-dependent MTase RsmB/NOP-type" evidence="15">
    <location>
        <begin position="173"/>
        <end position="449"/>
    </location>
</feature>
<dbReference type="Gene3D" id="1.10.940.10">
    <property type="entry name" value="NusB-like"/>
    <property type="match status" value="1"/>
</dbReference>
<dbReference type="InterPro" id="IPR023267">
    <property type="entry name" value="RCMT"/>
</dbReference>
<organism evidence="16 17">
    <name type="scientific">Paenalkalicoccus suaedae</name>
    <dbReference type="NCBI Taxonomy" id="2592382"/>
    <lineage>
        <taxon>Bacteria</taxon>
        <taxon>Bacillati</taxon>
        <taxon>Bacillota</taxon>
        <taxon>Bacilli</taxon>
        <taxon>Bacillales</taxon>
        <taxon>Bacillaceae</taxon>
        <taxon>Paenalkalicoccus</taxon>
    </lineage>
</organism>
<dbReference type="PANTHER" id="PTHR22807:SF53">
    <property type="entry name" value="RIBOSOMAL RNA SMALL SUBUNIT METHYLTRANSFERASE B-RELATED"/>
    <property type="match status" value="1"/>
</dbReference>
<dbReference type="Pfam" id="PF22458">
    <property type="entry name" value="RsmF-B_ferredox"/>
    <property type="match status" value="1"/>
</dbReference>
<evidence type="ECO:0000256" key="10">
    <source>
        <dbReference type="ARBA" id="ARBA00022884"/>
    </source>
</evidence>
<comment type="similarity">
    <text evidence="3 14">Belongs to the class I-like SAM-binding methyltransferase superfamily. RsmB/NOP family.</text>
</comment>
<dbReference type="Gene3D" id="3.40.50.150">
    <property type="entry name" value="Vaccinia Virus protein VP39"/>
    <property type="match status" value="1"/>
</dbReference>
<proteinExistence type="inferred from homology"/>